<gene>
    <name evidence="8" type="ORF">DGAL_LOCUS4988</name>
</gene>
<organism evidence="8 9">
    <name type="scientific">Daphnia galeata</name>
    <dbReference type="NCBI Taxonomy" id="27404"/>
    <lineage>
        <taxon>Eukaryota</taxon>
        <taxon>Metazoa</taxon>
        <taxon>Ecdysozoa</taxon>
        <taxon>Arthropoda</taxon>
        <taxon>Crustacea</taxon>
        <taxon>Branchiopoda</taxon>
        <taxon>Diplostraca</taxon>
        <taxon>Cladocera</taxon>
        <taxon>Anomopoda</taxon>
        <taxon>Daphniidae</taxon>
        <taxon>Daphnia</taxon>
    </lineage>
</organism>
<dbReference type="GO" id="GO:0004674">
    <property type="term" value="F:protein serine/threonine kinase activity"/>
    <property type="evidence" value="ECO:0007669"/>
    <property type="project" value="UniProtKB-KW"/>
</dbReference>
<dbReference type="GO" id="GO:0005524">
    <property type="term" value="F:ATP binding"/>
    <property type="evidence" value="ECO:0007669"/>
    <property type="project" value="UniProtKB-KW"/>
</dbReference>
<dbReference type="Gene3D" id="3.30.200.20">
    <property type="entry name" value="Phosphorylase Kinase, domain 1"/>
    <property type="match status" value="1"/>
</dbReference>
<keyword evidence="6" id="KW-0067">ATP-binding</keyword>
<dbReference type="PANTHER" id="PTHR13954:SF6">
    <property type="entry name" value="NON-SPECIFIC SERINE_THREONINE PROTEIN KINASE"/>
    <property type="match status" value="1"/>
</dbReference>
<evidence type="ECO:0000259" key="7">
    <source>
        <dbReference type="PROSITE" id="PS50011"/>
    </source>
</evidence>
<dbReference type="PROSITE" id="PS50011">
    <property type="entry name" value="PROTEIN_KINASE_DOM"/>
    <property type="match status" value="1"/>
</dbReference>
<dbReference type="FunFam" id="3.30.200.20:FF:000077">
    <property type="entry name" value="Putative Serine/threonine-protein kinase/endoribonuclease IRE1"/>
    <property type="match status" value="1"/>
</dbReference>
<proteinExistence type="predicted"/>
<dbReference type="OrthoDB" id="63989at2759"/>
<evidence type="ECO:0000256" key="3">
    <source>
        <dbReference type="ARBA" id="ARBA00022679"/>
    </source>
</evidence>
<evidence type="ECO:0000256" key="5">
    <source>
        <dbReference type="ARBA" id="ARBA00022777"/>
    </source>
</evidence>
<dbReference type="GO" id="GO:0004521">
    <property type="term" value="F:RNA endonuclease activity"/>
    <property type="evidence" value="ECO:0007669"/>
    <property type="project" value="InterPro"/>
</dbReference>
<evidence type="ECO:0000256" key="4">
    <source>
        <dbReference type="ARBA" id="ARBA00022741"/>
    </source>
</evidence>
<evidence type="ECO:0000256" key="2">
    <source>
        <dbReference type="ARBA" id="ARBA00022527"/>
    </source>
</evidence>
<keyword evidence="5" id="KW-0418">Kinase</keyword>
<keyword evidence="9" id="KW-1185">Reference proteome</keyword>
<evidence type="ECO:0000313" key="8">
    <source>
        <dbReference type="EMBL" id="CAH0102568.1"/>
    </source>
</evidence>
<evidence type="ECO:0000313" key="9">
    <source>
        <dbReference type="Proteomes" id="UP000789390"/>
    </source>
</evidence>
<dbReference type="PANTHER" id="PTHR13954">
    <property type="entry name" value="IRE1-RELATED"/>
    <property type="match status" value="1"/>
</dbReference>
<keyword evidence="2" id="KW-0723">Serine/threonine-protein kinase</keyword>
<dbReference type="EC" id="2.7.11.1" evidence="1"/>
<dbReference type="GO" id="GO:0036498">
    <property type="term" value="P:IRE1-mediated unfolded protein response"/>
    <property type="evidence" value="ECO:0007669"/>
    <property type="project" value="TreeGrafter"/>
</dbReference>
<comment type="caution">
    <text evidence="8">The sequence shown here is derived from an EMBL/GenBank/DDBJ whole genome shotgun (WGS) entry which is preliminary data.</text>
</comment>
<dbReference type="Pfam" id="PF00069">
    <property type="entry name" value="Pkinase"/>
    <property type="match status" value="1"/>
</dbReference>
<accession>A0A8J2RN39</accession>
<evidence type="ECO:0000256" key="6">
    <source>
        <dbReference type="ARBA" id="ARBA00022840"/>
    </source>
</evidence>
<dbReference type="Proteomes" id="UP000789390">
    <property type="component" value="Unassembled WGS sequence"/>
</dbReference>
<dbReference type="PROSITE" id="PS00108">
    <property type="entry name" value="PROTEIN_KINASE_ST"/>
    <property type="match status" value="1"/>
</dbReference>
<reference evidence="8" key="1">
    <citation type="submission" date="2021-11" db="EMBL/GenBank/DDBJ databases">
        <authorList>
            <person name="Schell T."/>
        </authorList>
    </citation>
    <scope>NUCLEOTIDE SEQUENCE</scope>
    <source>
        <strain evidence="8">M5</strain>
    </source>
</reference>
<dbReference type="SMART" id="SM00220">
    <property type="entry name" value="S_TKc"/>
    <property type="match status" value="1"/>
</dbReference>
<dbReference type="InterPro" id="IPR045133">
    <property type="entry name" value="IRE1/2-like"/>
</dbReference>
<dbReference type="EMBL" id="CAKKLH010000087">
    <property type="protein sequence ID" value="CAH0102568.1"/>
    <property type="molecule type" value="Genomic_DNA"/>
</dbReference>
<dbReference type="GO" id="GO:0051082">
    <property type="term" value="F:unfolded protein binding"/>
    <property type="evidence" value="ECO:0007669"/>
    <property type="project" value="TreeGrafter"/>
</dbReference>
<name>A0A8J2RN39_9CRUS</name>
<keyword evidence="3" id="KW-0808">Transferase</keyword>
<dbReference type="InterPro" id="IPR011009">
    <property type="entry name" value="Kinase-like_dom_sf"/>
</dbReference>
<feature type="domain" description="Protein kinase" evidence="7">
    <location>
        <begin position="14"/>
        <end position="271"/>
    </location>
</feature>
<dbReference type="GO" id="GO:0070059">
    <property type="term" value="P:intrinsic apoptotic signaling pathway in response to endoplasmic reticulum stress"/>
    <property type="evidence" value="ECO:0007669"/>
    <property type="project" value="TreeGrafter"/>
</dbReference>
<dbReference type="AlphaFoldDB" id="A0A8J2RN39"/>
<dbReference type="SUPFAM" id="SSF56112">
    <property type="entry name" value="Protein kinase-like (PK-like)"/>
    <property type="match status" value="1"/>
</dbReference>
<dbReference type="GO" id="GO:1990604">
    <property type="term" value="C:IRE1-TRAF2-ASK1 complex"/>
    <property type="evidence" value="ECO:0007669"/>
    <property type="project" value="TreeGrafter"/>
</dbReference>
<sequence>MDNKRWSTSKSIKWDENDILGRGCEGTVVFSGHFDGKAVAVKRLLLTNLQLVERELEALLQCRHPRILHLYHVEKEPPFLRLALELCVATLDDYCKEKYTGPMPEEMEALKQMLEGLAFIHSRKYVHRDIKPNNILISQSGGLKIADFGFCKPVRGIDSFSMSNAGVGTGGWMAPELLKSITDQENGGSPASCATTAVDVFPLGCVFYYFMTKGVHPFGNTTFRNANILMGKHNLSKLGKRHILRGLIKEMISANPEQRPKLDEVLTRPIFNNTTESEELLKDDTKFALWLKTIKSQFASTKKKRKQPFETDMANDECDSVVRTVPFLATNARIPVFQGVTGLQVVNEESIPACPEGLKMSTRRRAQTDSKSTIQRLQVASAPVAWQRTVPRSRRNWSEFFTDGGALMQIKFQMFELTLIEDMSDTKCDTRLRSAASMSNLDPGVVSSADSLSNLSVTSSTRSKTSSVLSLSRSFIGDLFNKSA</sequence>
<evidence type="ECO:0000256" key="1">
    <source>
        <dbReference type="ARBA" id="ARBA00012513"/>
    </source>
</evidence>
<dbReference type="InterPro" id="IPR000719">
    <property type="entry name" value="Prot_kinase_dom"/>
</dbReference>
<dbReference type="Gene3D" id="1.10.510.10">
    <property type="entry name" value="Transferase(Phosphotransferase) domain 1"/>
    <property type="match status" value="1"/>
</dbReference>
<keyword evidence="4" id="KW-0547">Nucleotide-binding</keyword>
<protein>
    <recommendedName>
        <fullName evidence="1">non-specific serine/threonine protein kinase</fullName>
        <ecNumber evidence="1">2.7.11.1</ecNumber>
    </recommendedName>
</protein>
<dbReference type="InterPro" id="IPR008271">
    <property type="entry name" value="Ser/Thr_kinase_AS"/>
</dbReference>